<dbReference type="CDD" id="cd05288">
    <property type="entry name" value="PGDH"/>
    <property type="match status" value="1"/>
</dbReference>
<dbReference type="GO" id="GO:0016628">
    <property type="term" value="F:oxidoreductase activity, acting on the CH-CH group of donors, NAD or NADP as acceptor"/>
    <property type="evidence" value="ECO:0007669"/>
    <property type="project" value="InterPro"/>
</dbReference>
<gene>
    <name evidence="3" type="ORF">FLP08_00180</name>
</gene>
<dbReference type="SMART" id="SM00829">
    <property type="entry name" value="PKS_ER"/>
    <property type="match status" value="1"/>
</dbReference>
<dbReference type="FunFam" id="3.40.50.720:FF:000121">
    <property type="entry name" value="Prostaglandin reductase 2"/>
    <property type="match status" value="1"/>
</dbReference>
<dbReference type="Gene3D" id="3.40.50.720">
    <property type="entry name" value="NAD(P)-binding Rossmann-like Domain"/>
    <property type="match status" value="1"/>
</dbReference>
<dbReference type="InterPro" id="IPR020843">
    <property type="entry name" value="ER"/>
</dbReference>
<evidence type="ECO:0000259" key="2">
    <source>
        <dbReference type="SMART" id="SM00829"/>
    </source>
</evidence>
<dbReference type="InterPro" id="IPR013149">
    <property type="entry name" value="ADH-like_C"/>
</dbReference>
<dbReference type="InterPro" id="IPR036291">
    <property type="entry name" value="NAD(P)-bd_dom_sf"/>
</dbReference>
<dbReference type="PANTHER" id="PTHR43205">
    <property type="entry name" value="PROSTAGLANDIN REDUCTASE"/>
    <property type="match status" value="1"/>
</dbReference>
<dbReference type="InterPro" id="IPR045010">
    <property type="entry name" value="MDR_fam"/>
</dbReference>
<dbReference type="InterPro" id="IPR011032">
    <property type="entry name" value="GroES-like_sf"/>
</dbReference>
<sequence length="335" mass="36668">MKAMDTRVIKLKNRPKGRPEISDFEFDKTEVCSLQDGELLLKTRYVSVDPYLRGRMSDAPSYIPPFEVGKPIESGIIAEVIESKNKDFSKGDFVSGTLDWKESQVAKADGLHKVDPEKAPLSAYLGILGMTGLTAYLGLTEIGKPKEGETLLVSGAAGAVGSVVGQIGKILGLRVVGIAGTDEKIEMLKSEFGFDAGINYKTTENMTKAIAEACPDGVDVYFDNVGGEISEAALFNINKFSRTINCGAISVYNNTEIPKSISVQPFLVKKSSLMQGFIVFDYADKHPEGIRQLTQWLNEGKLKYTETIREGFDNIPKAFLELFDGKNKGKMIVKI</sequence>
<dbReference type="EMBL" id="VJVW01000001">
    <property type="protein sequence ID" value="MUP40977.1"/>
    <property type="molecule type" value="Genomic_DNA"/>
</dbReference>
<evidence type="ECO:0000313" key="3">
    <source>
        <dbReference type="EMBL" id="MUP40977.1"/>
    </source>
</evidence>
<accession>A0A7M3SWJ6</accession>
<protein>
    <submittedName>
        <fullName evidence="3">NADP-dependent oxidoreductase</fullName>
    </submittedName>
</protein>
<name>A0A7M3SWJ6_9FLAO</name>
<feature type="domain" description="Enoyl reductase (ER)" evidence="2">
    <location>
        <begin position="17"/>
        <end position="333"/>
    </location>
</feature>
<evidence type="ECO:0000313" key="4">
    <source>
        <dbReference type="Proteomes" id="UP000460416"/>
    </source>
</evidence>
<proteinExistence type="predicted"/>
<dbReference type="SUPFAM" id="SSF50129">
    <property type="entry name" value="GroES-like"/>
    <property type="match status" value="1"/>
</dbReference>
<dbReference type="Pfam" id="PF16884">
    <property type="entry name" value="ADH_N_2"/>
    <property type="match status" value="1"/>
</dbReference>
<comment type="caution">
    <text evidence="3">The sequence shown here is derived from an EMBL/GenBank/DDBJ whole genome shotgun (WGS) entry which is preliminary data.</text>
</comment>
<dbReference type="AlphaFoldDB" id="A0A7M3SWJ6"/>
<organism evidence="3 4">
    <name type="scientific">Christiangramia aestuarii</name>
    <dbReference type="NCBI Taxonomy" id="1028746"/>
    <lineage>
        <taxon>Bacteria</taxon>
        <taxon>Pseudomonadati</taxon>
        <taxon>Bacteroidota</taxon>
        <taxon>Flavobacteriia</taxon>
        <taxon>Flavobacteriales</taxon>
        <taxon>Flavobacteriaceae</taxon>
        <taxon>Christiangramia</taxon>
    </lineage>
</organism>
<keyword evidence="1" id="KW-0560">Oxidoreductase</keyword>
<dbReference type="SUPFAM" id="SSF51735">
    <property type="entry name" value="NAD(P)-binding Rossmann-fold domains"/>
    <property type="match status" value="1"/>
</dbReference>
<dbReference type="Pfam" id="PF00107">
    <property type="entry name" value="ADH_zinc_N"/>
    <property type="match status" value="1"/>
</dbReference>
<dbReference type="PANTHER" id="PTHR43205:SF7">
    <property type="entry name" value="PROSTAGLANDIN REDUCTASE 1"/>
    <property type="match status" value="1"/>
</dbReference>
<dbReference type="OrthoDB" id="9805663at2"/>
<keyword evidence="4" id="KW-1185">Reference proteome</keyword>
<dbReference type="Proteomes" id="UP000460416">
    <property type="component" value="Unassembled WGS sequence"/>
</dbReference>
<evidence type="ECO:0000256" key="1">
    <source>
        <dbReference type="ARBA" id="ARBA00023002"/>
    </source>
</evidence>
<dbReference type="Gene3D" id="3.90.180.10">
    <property type="entry name" value="Medium-chain alcohol dehydrogenases, catalytic domain"/>
    <property type="match status" value="1"/>
</dbReference>
<dbReference type="InterPro" id="IPR041694">
    <property type="entry name" value="ADH_N_2"/>
</dbReference>
<reference evidence="3 4" key="1">
    <citation type="submission" date="2019-07" db="EMBL/GenBank/DDBJ databases">
        <title>Gramella aestuarii sp. nov., isolated from a tidal flat, and emended description of Gramella echinicola.</title>
        <authorList>
            <person name="Liu L."/>
        </authorList>
    </citation>
    <scope>NUCLEOTIDE SEQUENCE [LARGE SCALE GENOMIC DNA]</scope>
    <source>
        <strain evidence="3 4">BS12</strain>
    </source>
</reference>